<dbReference type="STRING" id="93625.A0A409XEI5"/>
<dbReference type="InParanoid" id="A0A409XEI5"/>
<dbReference type="AlphaFoldDB" id="A0A409XEI5"/>
<dbReference type="InterPro" id="IPR011009">
    <property type="entry name" value="Kinase-like_dom_sf"/>
</dbReference>
<name>A0A409XEI5_PSICY</name>
<keyword evidence="2" id="KW-1185">Reference proteome</keyword>
<evidence type="ECO:0000313" key="1">
    <source>
        <dbReference type="EMBL" id="PPQ89198.1"/>
    </source>
</evidence>
<sequence>MSSKVLKVFIDNEGKPANIPDYKTIITQSNALRPEQVTAINVTGVRLALDMKSHLDVSDIWVKFGPGITVGEANTQHYVAQYLQANNVTAVRAPRVYLAFTWGMFCFIVSEFIDGPMCASSDFALVAPAVQALISIPSPSLTPGPVGGGLIEHPFFNDRVSSIQYESVEELQDHANGILRVTGRPGRVNFTDEVASHGLRLCVSDLRRVNFMRDGENGIVAVDFGGYSFLPPSFFTFALLHGGSIFALRMAHMFECPPSPYGHLDAMVGASFALVPYGTNDVGLPKRLKARRQAIIDAHMRSNATYERSIAARKRATA</sequence>
<proteinExistence type="predicted"/>
<reference evidence="1 2" key="1">
    <citation type="journal article" date="2018" name="Evol. Lett.">
        <title>Horizontal gene cluster transfer increased hallucinogenic mushroom diversity.</title>
        <authorList>
            <person name="Reynolds H.T."/>
            <person name="Vijayakumar V."/>
            <person name="Gluck-Thaler E."/>
            <person name="Korotkin H.B."/>
            <person name="Matheny P.B."/>
            <person name="Slot J.C."/>
        </authorList>
    </citation>
    <scope>NUCLEOTIDE SEQUENCE [LARGE SCALE GENOMIC DNA]</scope>
    <source>
        <strain evidence="1 2">2631</strain>
    </source>
</reference>
<dbReference type="Proteomes" id="UP000283269">
    <property type="component" value="Unassembled WGS sequence"/>
</dbReference>
<gene>
    <name evidence="1" type="ORF">CVT25_001267</name>
</gene>
<dbReference type="EMBL" id="NHYD01001921">
    <property type="protein sequence ID" value="PPQ89198.1"/>
    <property type="molecule type" value="Genomic_DNA"/>
</dbReference>
<organism evidence="1 2">
    <name type="scientific">Psilocybe cyanescens</name>
    <dbReference type="NCBI Taxonomy" id="93625"/>
    <lineage>
        <taxon>Eukaryota</taxon>
        <taxon>Fungi</taxon>
        <taxon>Dikarya</taxon>
        <taxon>Basidiomycota</taxon>
        <taxon>Agaricomycotina</taxon>
        <taxon>Agaricomycetes</taxon>
        <taxon>Agaricomycetidae</taxon>
        <taxon>Agaricales</taxon>
        <taxon>Agaricineae</taxon>
        <taxon>Strophariaceae</taxon>
        <taxon>Psilocybe</taxon>
    </lineage>
</organism>
<accession>A0A409XEI5</accession>
<evidence type="ECO:0008006" key="3">
    <source>
        <dbReference type="Google" id="ProtNLM"/>
    </source>
</evidence>
<comment type="caution">
    <text evidence="1">The sequence shown here is derived from an EMBL/GenBank/DDBJ whole genome shotgun (WGS) entry which is preliminary data.</text>
</comment>
<dbReference type="SUPFAM" id="SSF56112">
    <property type="entry name" value="Protein kinase-like (PK-like)"/>
    <property type="match status" value="1"/>
</dbReference>
<evidence type="ECO:0000313" key="2">
    <source>
        <dbReference type="Proteomes" id="UP000283269"/>
    </source>
</evidence>
<protein>
    <recommendedName>
        <fullName evidence="3">Aminoglycoside phosphotransferase domain-containing protein</fullName>
    </recommendedName>
</protein>
<dbReference type="OrthoDB" id="3250044at2759"/>